<dbReference type="NCBIfam" id="TIGR03818">
    <property type="entry name" value="MotA1"/>
    <property type="match status" value="1"/>
</dbReference>
<feature type="domain" description="Motility protein A N-terminal" evidence="15">
    <location>
        <begin position="4"/>
        <end position="92"/>
    </location>
</feature>
<proteinExistence type="inferred from homology"/>
<keyword evidence="16" id="KW-0966">Cell projection</keyword>
<dbReference type="Pfam" id="PF01618">
    <property type="entry name" value="MotA_ExbB"/>
    <property type="match status" value="1"/>
</dbReference>
<keyword evidence="17" id="KW-1185">Reference proteome</keyword>
<dbReference type="GO" id="GO:0006935">
    <property type="term" value="P:chemotaxis"/>
    <property type="evidence" value="ECO:0007669"/>
    <property type="project" value="UniProtKB-KW"/>
</dbReference>
<dbReference type="InterPro" id="IPR002898">
    <property type="entry name" value="MotA_ExbB_proton_chnl"/>
</dbReference>
<dbReference type="EMBL" id="RJLM01000011">
    <property type="protein sequence ID" value="RWX53750.1"/>
    <property type="molecule type" value="Genomic_DNA"/>
</dbReference>
<evidence type="ECO:0000313" key="16">
    <source>
        <dbReference type="EMBL" id="RWX53750.1"/>
    </source>
</evidence>
<evidence type="ECO:0000256" key="13">
    <source>
        <dbReference type="SAM" id="Phobius"/>
    </source>
</evidence>
<protein>
    <submittedName>
        <fullName evidence="16">Flagellar motor stator protein MotA</fullName>
    </submittedName>
</protein>
<evidence type="ECO:0000256" key="12">
    <source>
        <dbReference type="ARBA" id="ARBA00023136"/>
    </source>
</evidence>
<reference evidence="16 17" key="1">
    <citation type="submission" date="2018-11" db="EMBL/GenBank/DDBJ databases">
        <title>Photobacterium sp. BEI247 sp. nov., a marine bacterium isolated from Yongle Blue Hole in the South China Sea.</title>
        <authorList>
            <person name="Wang X."/>
        </authorList>
    </citation>
    <scope>NUCLEOTIDE SEQUENCE [LARGE SCALE GENOMIC DNA]</scope>
    <source>
        <strain evidence="17">BEI247</strain>
    </source>
</reference>
<dbReference type="Pfam" id="PF20560">
    <property type="entry name" value="MotA_N"/>
    <property type="match status" value="1"/>
</dbReference>
<keyword evidence="4" id="KW-1003">Cell membrane</keyword>
<keyword evidence="3" id="KW-0813">Transport</keyword>
<dbReference type="AlphaFoldDB" id="A0A3S3QZ17"/>
<evidence type="ECO:0000256" key="5">
    <source>
        <dbReference type="ARBA" id="ARBA00022500"/>
    </source>
</evidence>
<feature type="transmembrane region" description="Helical" evidence="13">
    <location>
        <begin position="167"/>
        <end position="188"/>
    </location>
</feature>
<feature type="domain" description="MotA/TolQ/ExbB proton channel" evidence="14">
    <location>
        <begin position="123"/>
        <end position="238"/>
    </location>
</feature>
<evidence type="ECO:0000259" key="14">
    <source>
        <dbReference type="Pfam" id="PF01618"/>
    </source>
</evidence>
<dbReference type="InterPro" id="IPR000540">
    <property type="entry name" value="Flag_MotA_CS"/>
</dbReference>
<dbReference type="OrthoDB" id="9782603at2"/>
<dbReference type="PROSITE" id="PS01307">
    <property type="entry name" value="MOTA"/>
    <property type="match status" value="1"/>
</dbReference>
<evidence type="ECO:0000256" key="10">
    <source>
        <dbReference type="ARBA" id="ARBA00022989"/>
    </source>
</evidence>
<feature type="transmembrane region" description="Helical" evidence="13">
    <location>
        <begin position="33"/>
        <end position="54"/>
    </location>
</feature>
<dbReference type="PANTHER" id="PTHR30433">
    <property type="entry name" value="CHEMOTAXIS PROTEIN MOTA"/>
    <property type="match status" value="1"/>
</dbReference>
<evidence type="ECO:0000256" key="11">
    <source>
        <dbReference type="ARBA" id="ARBA00023065"/>
    </source>
</evidence>
<evidence type="ECO:0000256" key="6">
    <source>
        <dbReference type="ARBA" id="ARBA00022519"/>
    </source>
</evidence>
<keyword evidence="7 13" id="KW-0812">Transmembrane</keyword>
<evidence type="ECO:0000256" key="4">
    <source>
        <dbReference type="ARBA" id="ARBA00022475"/>
    </source>
</evidence>
<keyword evidence="16" id="KW-0969">Cilium</keyword>
<organism evidence="16 17">
    <name type="scientific">Photobacterium chitinilyticum</name>
    <dbReference type="NCBI Taxonomy" id="2485123"/>
    <lineage>
        <taxon>Bacteria</taxon>
        <taxon>Pseudomonadati</taxon>
        <taxon>Pseudomonadota</taxon>
        <taxon>Gammaproteobacteria</taxon>
        <taxon>Vibrionales</taxon>
        <taxon>Vibrionaceae</taxon>
        <taxon>Photobacterium</taxon>
    </lineage>
</organism>
<keyword evidence="5" id="KW-0145">Chemotaxis</keyword>
<keyword evidence="16" id="KW-0282">Flagellum</keyword>
<comment type="caution">
    <text evidence="16">The sequence shown here is derived from an EMBL/GenBank/DDBJ whole genome shotgun (WGS) entry which is preliminary data.</text>
</comment>
<evidence type="ECO:0000259" key="15">
    <source>
        <dbReference type="Pfam" id="PF20560"/>
    </source>
</evidence>
<evidence type="ECO:0000256" key="9">
    <source>
        <dbReference type="ARBA" id="ARBA00022781"/>
    </source>
</evidence>
<dbReference type="RefSeq" id="WP_128785638.1">
    <property type="nucleotide sequence ID" value="NZ_JAKJSG010000022.1"/>
</dbReference>
<keyword evidence="10 13" id="KW-1133">Transmembrane helix</keyword>
<keyword evidence="9" id="KW-0375">Hydrogen ion transport</keyword>
<evidence type="ECO:0000256" key="1">
    <source>
        <dbReference type="ARBA" id="ARBA00004429"/>
    </source>
</evidence>
<keyword evidence="11" id="KW-0406">Ion transport</keyword>
<comment type="similarity">
    <text evidence="2">Belongs to the MotA family.</text>
</comment>
<comment type="subcellular location">
    <subcellularLocation>
        <location evidence="1">Cell inner membrane</location>
        <topology evidence="1">Multi-pass membrane protein</topology>
    </subcellularLocation>
</comment>
<dbReference type="GO" id="GO:1902600">
    <property type="term" value="P:proton transmembrane transport"/>
    <property type="evidence" value="ECO:0007669"/>
    <property type="project" value="UniProtKB-KW"/>
</dbReference>
<keyword evidence="8" id="KW-0283">Flagellar rotation</keyword>
<name>A0A3S3QZ17_9GAMM</name>
<evidence type="ECO:0000256" key="7">
    <source>
        <dbReference type="ARBA" id="ARBA00022692"/>
    </source>
</evidence>
<dbReference type="GO" id="GO:0071978">
    <property type="term" value="P:bacterial-type flagellum-dependent swarming motility"/>
    <property type="evidence" value="ECO:0007669"/>
    <property type="project" value="InterPro"/>
</dbReference>
<evidence type="ECO:0000256" key="2">
    <source>
        <dbReference type="ARBA" id="ARBA00008038"/>
    </source>
</evidence>
<evidence type="ECO:0000313" key="17">
    <source>
        <dbReference type="Proteomes" id="UP000287563"/>
    </source>
</evidence>
<dbReference type="GO" id="GO:0005886">
    <property type="term" value="C:plasma membrane"/>
    <property type="evidence" value="ECO:0007669"/>
    <property type="project" value="UniProtKB-SubCell"/>
</dbReference>
<dbReference type="Proteomes" id="UP000287563">
    <property type="component" value="Unassembled WGS sequence"/>
</dbReference>
<evidence type="ECO:0000256" key="3">
    <source>
        <dbReference type="ARBA" id="ARBA00022448"/>
    </source>
</evidence>
<accession>A0A3S3QZ17</accession>
<sequence>MQIIIGFVIVFGCIVYGYTHASGRLLALWQPAEFIIILGAGFGAMVISNPTYVLKNTVTRLKMTFGKGYGPDFYKSTLELMFELLETIRKDGIKKLDDHIENPQGSAIFNKYPEVAKSNVLVSFITDNLRMMAMGKMNHHDLEAVLELELHTLEEDLMRPSKALGKVGEAMPGFGIVAAVLGIVVTMQSIGGDLALIGVKVAAALVGTFFGILMCYAVFEPLAASVANQVKKEMMALNMISAILVSQVQGKPTLLALDAGRKVLHTEYKPTFAAMENWMTGQG</sequence>
<dbReference type="InterPro" id="IPR022522">
    <property type="entry name" value="Flagellar_motor_stator_MotA"/>
</dbReference>
<dbReference type="PANTHER" id="PTHR30433:SF4">
    <property type="entry name" value="MOTILITY PROTEIN A"/>
    <property type="match status" value="1"/>
</dbReference>
<keyword evidence="12 13" id="KW-0472">Membrane</keyword>
<dbReference type="InterPro" id="IPR047055">
    <property type="entry name" value="MotA-like"/>
</dbReference>
<gene>
    <name evidence="16" type="primary">motA</name>
    <name evidence="16" type="ORF">EDI28_20045</name>
</gene>
<keyword evidence="6" id="KW-0997">Cell inner membrane</keyword>
<feature type="transmembrane region" description="Helical" evidence="13">
    <location>
        <begin position="194"/>
        <end position="219"/>
    </location>
</feature>
<evidence type="ECO:0000256" key="8">
    <source>
        <dbReference type="ARBA" id="ARBA00022779"/>
    </source>
</evidence>
<dbReference type="InterPro" id="IPR046786">
    <property type="entry name" value="MotA_N"/>
</dbReference>